<name>A0AAV8SZL6_9ROSI</name>
<reference evidence="3 4" key="1">
    <citation type="submission" date="2021-09" db="EMBL/GenBank/DDBJ databases">
        <title>Genomic insights and catalytic innovation underlie evolution of tropane alkaloids biosynthesis.</title>
        <authorList>
            <person name="Wang Y.-J."/>
            <person name="Tian T."/>
            <person name="Huang J.-P."/>
            <person name="Huang S.-X."/>
        </authorList>
    </citation>
    <scope>NUCLEOTIDE SEQUENCE [LARGE SCALE GENOMIC DNA]</scope>
    <source>
        <strain evidence="3">KIB-2018</strain>
        <tissue evidence="3">Leaf</tissue>
    </source>
</reference>
<evidence type="ECO:0000259" key="2">
    <source>
        <dbReference type="PROSITE" id="PS51934"/>
    </source>
</evidence>
<evidence type="ECO:0000313" key="3">
    <source>
        <dbReference type="EMBL" id="KAJ8759450.1"/>
    </source>
</evidence>
<dbReference type="Pfam" id="PF04970">
    <property type="entry name" value="LRAT"/>
    <property type="match status" value="1"/>
</dbReference>
<gene>
    <name evidence="3" type="ORF">K2173_006990</name>
</gene>
<keyword evidence="1" id="KW-0472">Membrane</keyword>
<keyword evidence="1" id="KW-1133">Transmembrane helix</keyword>
<dbReference type="Proteomes" id="UP001159364">
    <property type="component" value="Linkage Group LG07"/>
</dbReference>
<dbReference type="InterPro" id="IPR007053">
    <property type="entry name" value="LRAT_dom"/>
</dbReference>
<proteinExistence type="predicted"/>
<feature type="domain" description="LRAT" evidence="2">
    <location>
        <begin position="32"/>
        <end position="164"/>
    </location>
</feature>
<evidence type="ECO:0000313" key="4">
    <source>
        <dbReference type="Proteomes" id="UP001159364"/>
    </source>
</evidence>
<keyword evidence="4" id="KW-1185">Reference proteome</keyword>
<evidence type="ECO:0000256" key="1">
    <source>
        <dbReference type="SAM" id="Phobius"/>
    </source>
</evidence>
<dbReference type="Gene3D" id="3.90.1720.10">
    <property type="entry name" value="endopeptidase domain like (from Nostoc punctiforme)"/>
    <property type="match status" value="1"/>
</dbReference>
<protein>
    <recommendedName>
        <fullName evidence="2">LRAT domain-containing protein</fullName>
    </recommendedName>
</protein>
<dbReference type="PANTHER" id="PTHR46137:SF1">
    <property type="entry name" value="LRAT DOMAIN-CONTAINING PROTEIN"/>
    <property type="match status" value="1"/>
</dbReference>
<feature type="transmembrane region" description="Helical" evidence="1">
    <location>
        <begin position="167"/>
        <end position="189"/>
    </location>
</feature>
<comment type="caution">
    <text evidence="3">The sequence shown here is derived from an EMBL/GenBank/DDBJ whole genome shotgun (WGS) entry which is preliminary data.</text>
</comment>
<organism evidence="3 4">
    <name type="scientific">Erythroxylum novogranatense</name>
    <dbReference type="NCBI Taxonomy" id="1862640"/>
    <lineage>
        <taxon>Eukaryota</taxon>
        <taxon>Viridiplantae</taxon>
        <taxon>Streptophyta</taxon>
        <taxon>Embryophyta</taxon>
        <taxon>Tracheophyta</taxon>
        <taxon>Spermatophyta</taxon>
        <taxon>Magnoliopsida</taxon>
        <taxon>eudicotyledons</taxon>
        <taxon>Gunneridae</taxon>
        <taxon>Pentapetalae</taxon>
        <taxon>rosids</taxon>
        <taxon>fabids</taxon>
        <taxon>Malpighiales</taxon>
        <taxon>Erythroxylaceae</taxon>
        <taxon>Erythroxylum</taxon>
    </lineage>
</organism>
<accession>A0AAV8SZL6</accession>
<keyword evidence="1" id="KW-0812">Transmembrane</keyword>
<dbReference type="AlphaFoldDB" id="A0AAV8SZL6"/>
<sequence length="199" mass="22635">MEKLANRAVKAIWEMFPEEDVQNSQLEDGDHIYVYRAVGYSHHGIYVGRKDELQYVIHFGKDIPSCAKCGHKENHEVKLVITCLDCFCYERNRPLSTSLYRYRYGAGRLSLPGTCTTLKPKPSKEVVRVAYKLLEEGFGDYDLLFNNCEDFATYCKTGTARSSQATFVANSAALVGGATLAPLSMWFYFSKKKKEKRRG</sequence>
<dbReference type="PROSITE" id="PS51934">
    <property type="entry name" value="LRAT"/>
    <property type="match status" value="1"/>
</dbReference>
<dbReference type="EMBL" id="JAIWQS010000007">
    <property type="protein sequence ID" value="KAJ8759450.1"/>
    <property type="molecule type" value="Genomic_DNA"/>
</dbReference>
<dbReference type="PANTHER" id="PTHR46137">
    <property type="entry name" value="OS05G0310600 PROTEIN"/>
    <property type="match status" value="1"/>
</dbReference>